<evidence type="ECO:0000313" key="2">
    <source>
        <dbReference type="Proteomes" id="UP000625711"/>
    </source>
</evidence>
<evidence type="ECO:0000313" key="1">
    <source>
        <dbReference type="EMBL" id="KAF7268417.1"/>
    </source>
</evidence>
<protein>
    <submittedName>
        <fullName evidence="1">Uncharacterized protein</fullName>
    </submittedName>
</protein>
<accession>A0A834HX16</accession>
<reference evidence="1" key="1">
    <citation type="submission" date="2020-08" db="EMBL/GenBank/DDBJ databases">
        <title>Genome sequencing and assembly of the red palm weevil Rhynchophorus ferrugineus.</title>
        <authorList>
            <person name="Dias G.B."/>
            <person name="Bergman C.M."/>
            <person name="Manee M."/>
        </authorList>
    </citation>
    <scope>NUCLEOTIDE SEQUENCE</scope>
    <source>
        <strain evidence="1">AA-2017</strain>
        <tissue evidence="1">Whole larva</tissue>
    </source>
</reference>
<dbReference type="EMBL" id="JAACXV010014324">
    <property type="protein sequence ID" value="KAF7268417.1"/>
    <property type="molecule type" value="Genomic_DNA"/>
</dbReference>
<proteinExistence type="predicted"/>
<name>A0A834HX16_RHYFE</name>
<organism evidence="1 2">
    <name type="scientific">Rhynchophorus ferrugineus</name>
    <name type="common">Red palm weevil</name>
    <name type="synonym">Curculio ferrugineus</name>
    <dbReference type="NCBI Taxonomy" id="354439"/>
    <lineage>
        <taxon>Eukaryota</taxon>
        <taxon>Metazoa</taxon>
        <taxon>Ecdysozoa</taxon>
        <taxon>Arthropoda</taxon>
        <taxon>Hexapoda</taxon>
        <taxon>Insecta</taxon>
        <taxon>Pterygota</taxon>
        <taxon>Neoptera</taxon>
        <taxon>Endopterygota</taxon>
        <taxon>Coleoptera</taxon>
        <taxon>Polyphaga</taxon>
        <taxon>Cucujiformia</taxon>
        <taxon>Curculionidae</taxon>
        <taxon>Dryophthorinae</taxon>
        <taxon>Rhynchophorus</taxon>
    </lineage>
</organism>
<dbReference type="AlphaFoldDB" id="A0A834HX16"/>
<comment type="caution">
    <text evidence="1">The sequence shown here is derived from an EMBL/GenBank/DDBJ whole genome shotgun (WGS) entry which is preliminary data.</text>
</comment>
<sequence length="132" mass="14586">MSEVIESEMELKEPGFSRYRSYASAPTVPSPLQVPQDRTALSVTMLLPVSAFGPFLLKSISWETIKIQPPKLVFWLNPGPGHLSALGRPSDAATVSPETSQFGHLHIFGQMKSPLIYISPHVLTVKYYTGRC</sequence>
<dbReference type="Proteomes" id="UP000625711">
    <property type="component" value="Unassembled WGS sequence"/>
</dbReference>
<gene>
    <name evidence="1" type="ORF">GWI33_018457</name>
</gene>
<keyword evidence="2" id="KW-1185">Reference proteome</keyword>